<feature type="domain" description="AB hydrolase-1" evidence="3">
    <location>
        <begin position="42"/>
        <end position="288"/>
    </location>
</feature>
<dbReference type="GO" id="GO:0016787">
    <property type="term" value="F:hydrolase activity"/>
    <property type="evidence" value="ECO:0007669"/>
    <property type="project" value="UniProtKB-KW"/>
</dbReference>
<sequence length="308" mass="35162">MKILYLFPAFFFLLFGVRAQQLDSLKYPNGYLYYHTYGSGEPVIVLTGGPGNSCLQQQELAIELGKRYRSILLEQRGTGLSIPVPFDSTTINLRSSLEDLNRLMDHLGIRQTLFFGHSWGAMLAMCFAAKYPEKVKGLALACPGYYKFDPDLFTTHVNNMRVRLSIADLARLDSLDKKVNGGKGDGADSTALNRLMRMTYIYNKLLLDSMIGKFDVAKSNIKMQQLMVTDLKRVHYDLSKTLHHYKGPIEVISGAQDPLAFYTYEFKIIHPAMQLHWIQASGHFPMFEQRKDFYTTLSQVMKTLSRRQ</sequence>
<evidence type="ECO:0000259" key="3">
    <source>
        <dbReference type="Pfam" id="PF00561"/>
    </source>
</evidence>
<evidence type="ECO:0000313" key="4">
    <source>
        <dbReference type="EMBL" id="MCW3486405.1"/>
    </source>
</evidence>
<dbReference type="PANTHER" id="PTHR43433">
    <property type="entry name" value="HYDROLASE, ALPHA/BETA FOLD FAMILY PROTEIN"/>
    <property type="match status" value="1"/>
</dbReference>
<protein>
    <submittedName>
        <fullName evidence="4">Alpha/beta hydrolase</fullName>
    </submittedName>
</protein>
<evidence type="ECO:0000256" key="1">
    <source>
        <dbReference type="ARBA" id="ARBA00010088"/>
    </source>
</evidence>
<comment type="similarity">
    <text evidence="1">Belongs to the peptidase S33 family.</text>
</comment>
<gene>
    <name evidence="4" type="ORF">OL497_21065</name>
</gene>
<dbReference type="InterPro" id="IPR000073">
    <property type="entry name" value="AB_hydrolase_1"/>
</dbReference>
<accession>A0ABT3IR07</accession>
<dbReference type="InterPro" id="IPR002410">
    <property type="entry name" value="Peptidase_S33"/>
</dbReference>
<dbReference type="Pfam" id="PF00561">
    <property type="entry name" value="Abhydrolase_1"/>
    <property type="match status" value="1"/>
</dbReference>
<dbReference type="PRINTS" id="PR00793">
    <property type="entry name" value="PROAMNOPTASE"/>
</dbReference>
<dbReference type="InterPro" id="IPR029058">
    <property type="entry name" value="AB_hydrolase_fold"/>
</dbReference>
<keyword evidence="5" id="KW-1185">Reference proteome</keyword>
<organism evidence="4 5">
    <name type="scientific">Chitinophaga nivalis</name>
    <dbReference type="NCBI Taxonomy" id="2991709"/>
    <lineage>
        <taxon>Bacteria</taxon>
        <taxon>Pseudomonadati</taxon>
        <taxon>Bacteroidota</taxon>
        <taxon>Chitinophagia</taxon>
        <taxon>Chitinophagales</taxon>
        <taxon>Chitinophagaceae</taxon>
        <taxon>Chitinophaga</taxon>
    </lineage>
</organism>
<dbReference type="PANTHER" id="PTHR43433:SF5">
    <property type="entry name" value="AB HYDROLASE-1 DOMAIN-CONTAINING PROTEIN"/>
    <property type="match status" value="1"/>
</dbReference>
<dbReference type="InterPro" id="IPR050471">
    <property type="entry name" value="AB_hydrolase"/>
</dbReference>
<dbReference type="RefSeq" id="WP_264733221.1">
    <property type="nucleotide sequence ID" value="NZ_JAPDNR010000001.1"/>
</dbReference>
<evidence type="ECO:0000313" key="5">
    <source>
        <dbReference type="Proteomes" id="UP001207742"/>
    </source>
</evidence>
<evidence type="ECO:0000256" key="2">
    <source>
        <dbReference type="ARBA" id="ARBA00022801"/>
    </source>
</evidence>
<dbReference type="SUPFAM" id="SSF53474">
    <property type="entry name" value="alpha/beta-Hydrolases"/>
    <property type="match status" value="1"/>
</dbReference>
<dbReference type="Proteomes" id="UP001207742">
    <property type="component" value="Unassembled WGS sequence"/>
</dbReference>
<proteinExistence type="inferred from homology"/>
<dbReference type="Gene3D" id="3.40.50.1820">
    <property type="entry name" value="alpha/beta hydrolase"/>
    <property type="match status" value="1"/>
</dbReference>
<name>A0ABT3IR07_9BACT</name>
<dbReference type="EMBL" id="JAPDNS010000002">
    <property type="protein sequence ID" value="MCW3486405.1"/>
    <property type="molecule type" value="Genomic_DNA"/>
</dbReference>
<keyword evidence="2 4" id="KW-0378">Hydrolase</keyword>
<comment type="caution">
    <text evidence="4">The sequence shown here is derived from an EMBL/GenBank/DDBJ whole genome shotgun (WGS) entry which is preliminary data.</text>
</comment>
<reference evidence="4 5" key="1">
    <citation type="submission" date="2022-10" db="EMBL/GenBank/DDBJ databases">
        <title>Chitinophaga nivalis PC15 sp. nov., isolated from Pyeongchang county, South Korea.</title>
        <authorList>
            <person name="Trinh H.N."/>
        </authorList>
    </citation>
    <scope>NUCLEOTIDE SEQUENCE [LARGE SCALE GENOMIC DNA]</scope>
    <source>
        <strain evidence="4 5">PC14</strain>
    </source>
</reference>